<dbReference type="RefSeq" id="WP_130445552.1">
    <property type="nucleotide sequence ID" value="NZ_SHKR01000013.1"/>
</dbReference>
<dbReference type="SUPFAM" id="SSF64288">
    <property type="entry name" value="Chorismate lyase-like"/>
    <property type="match status" value="1"/>
</dbReference>
<keyword evidence="6" id="KW-1185">Reference proteome</keyword>
<dbReference type="InterPro" id="IPR036390">
    <property type="entry name" value="WH_DNA-bd_sf"/>
</dbReference>
<dbReference type="PANTHER" id="PTHR44846">
    <property type="entry name" value="MANNOSYL-D-GLYCERATE TRANSPORT/METABOLISM SYSTEM REPRESSOR MNGR-RELATED"/>
    <property type="match status" value="1"/>
</dbReference>
<dbReference type="SMART" id="SM00345">
    <property type="entry name" value="HTH_GNTR"/>
    <property type="match status" value="1"/>
</dbReference>
<protein>
    <submittedName>
        <fullName evidence="5">GntR family transcriptional regulator</fullName>
    </submittedName>
</protein>
<reference evidence="5 6" key="1">
    <citation type="journal article" date="2015" name="Stand. Genomic Sci.">
        <title>Genomic Encyclopedia of Bacterial and Archaeal Type Strains, Phase III: the genomes of soil and plant-associated and newly described type strains.</title>
        <authorList>
            <person name="Whitman W.B."/>
            <person name="Woyke T."/>
            <person name="Klenk H.P."/>
            <person name="Zhou Y."/>
            <person name="Lilburn T.G."/>
            <person name="Beck B.J."/>
            <person name="De Vos P."/>
            <person name="Vandamme P."/>
            <person name="Eisen J.A."/>
            <person name="Garrity G."/>
            <person name="Hugenholtz P."/>
            <person name="Kyrpides N.C."/>
        </authorList>
    </citation>
    <scope>NUCLEOTIDE SEQUENCE [LARGE SCALE GENOMIC DNA]</scope>
    <source>
        <strain evidence="5 6">VKM Ac-2540</strain>
    </source>
</reference>
<keyword evidence="2" id="KW-0238">DNA-binding</keyword>
<dbReference type="InterPro" id="IPR028978">
    <property type="entry name" value="Chorismate_lyase_/UTRA_dom_sf"/>
</dbReference>
<dbReference type="PROSITE" id="PS50949">
    <property type="entry name" value="HTH_GNTR"/>
    <property type="match status" value="1"/>
</dbReference>
<evidence type="ECO:0000313" key="6">
    <source>
        <dbReference type="Proteomes" id="UP000292027"/>
    </source>
</evidence>
<organism evidence="5 6">
    <name type="scientific">Kribbella rubisoli</name>
    <dbReference type="NCBI Taxonomy" id="3075929"/>
    <lineage>
        <taxon>Bacteria</taxon>
        <taxon>Bacillati</taxon>
        <taxon>Actinomycetota</taxon>
        <taxon>Actinomycetes</taxon>
        <taxon>Propionibacteriales</taxon>
        <taxon>Kribbellaceae</taxon>
        <taxon>Kribbella</taxon>
    </lineage>
</organism>
<feature type="domain" description="HTH gntR-type" evidence="4">
    <location>
        <begin position="5"/>
        <end position="72"/>
    </location>
</feature>
<dbReference type="SUPFAM" id="SSF46785">
    <property type="entry name" value="Winged helix' DNA-binding domain"/>
    <property type="match status" value="1"/>
</dbReference>
<evidence type="ECO:0000313" key="5">
    <source>
        <dbReference type="EMBL" id="RZU13283.1"/>
    </source>
</evidence>
<name>A0A4Q7WTF8_9ACTN</name>
<dbReference type="PANTHER" id="PTHR44846:SF1">
    <property type="entry name" value="MANNOSYL-D-GLYCERATE TRANSPORT_METABOLISM SYSTEM REPRESSOR MNGR-RELATED"/>
    <property type="match status" value="1"/>
</dbReference>
<dbReference type="AlphaFoldDB" id="A0A4Q7WTF8"/>
<dbReference type="SMART" id="SM00866">
    <property type="entry name" value="UTRA"/>
    <property type="match status" value="1"/>
</dbReference>
<keyword evidence="1" id="KW-0805">Transcription regulation</keyword>
<dbReference type="GO" id="GO:0003677">
    <property type="term" value="F:DNA binding"/>
    <property type="evidence" value="ECO:0007669"/>
    <property type="project" value="UniProtKB-KW"/>
</dbReference>
<dbReference type="Pfam" id="PF00392">
    <property type="entry name" value="GntR"/>
    <property type="match status" value="1"/>
</dbReference>
<evidence type="ECO:0000256" key="2">
    <source>
        <dbReference type="ARBA" id="ARBA00023125"/>
    </source>
</evidence>
<dbReference type="InterPro" id="IPR036388">
    <property type="entry name" value="WH-like_DNA-bd_sf"/>
</dbReference>
<dbReference type="Pfam" id="PF07702">
    <property type="entry name" value="UTRA"/>
    <property type="match status" value="1"/>
</dbReference>
<proteinExistence type="predicted"/>
<sequence length="247" mass="27615">MHGSLPGKAAEIRALLLSLIDSLPEGAALPPERELAARWSVARMTLRRAVDELVIEELLVRRHGSGTYTSRPKVARWLGMIGFSEDIRRRGMRPGNTMLEFRHQKAERPAARRLRIPVGDPVIAFTRLRLADDHPMVVERTTLPAAYVPGLQAEDLDGSLYDLLTSRYGIDVASGTYRMEPVMPDAKTAGWLDIPATQPCLAQHGISFDGRDRVFEYTSAVYRGDRYAFTTELRSTAPTRRISDASR</sequence>
<dbReference type="InterPro" id="IPR050679">
    <property type="entry name" value="Bact_HTH_transcr_reg"/>
</dbReference>
<dbReference type="PRINTS" id="PR00035">
    <property type="entry name" value="HTHGNTR"/>
</dbReference>
<dbReference type="Proteomes" id="UP000292027">
    <property type="component" value="Unassembled WGS sequence"/>
</dbReference>
<keyword evidence="3" id="KW-0804">Transcription</keyword>
<gene>
    <name evidence="5" type="ORF">EV645_4119</name>
</gene>
<dbReference type="InterPro" id="IPR000524">
    <property type="entry name" value="Tscrpt_reg_HTH_GntR"/>
</dbReference>
<dbReference type="Gene3D" id="1.10.10.10">
    <property type="entry name" value="Winged helix-like DNA-binding domain superfamily/Winged helix DNA-binding domain"/>
    <property type="match status" value="1"/>
</dbReference>
<dbReference type="Gene3D" id="3.40.1410.10">
    <property type="entry name" value="Chorismate lyase-like"/>
    <property type="match status" value="1"/>
</dbReference>
<accession>A0A4Q7WTF8</accession>
<evidence type="ECO:0000256" key="1">
    <source>
        <dbReference type="ARBA" id="ARBA00023015"/>
    </source>
</evidence>
<dbReference type="EMBL" id="SHKR01000013">
    <property type="protein sequence ID" value="RZU13283.1"/>
    <property type="molecule type" value="Genomic_DNA"/>
</dbReference>
<dbReference type="InterPro" id="IPR011663">
    <property type="entry name" value="UTRA"/>
</dbReference>
<evidence type="ECO:0000259" key="4">
    <source>
        <dbReference type="PROSITE" id="PS50949"/>
    </source>
</evidence>
<dbReference type="CDD" id="cd07377">
    <property type="entry name" value="WHTH_GntR"/>
    <property type="match status" value="1"/>
</dbReference>
<evidence type="ECO:0000256" key="3">
    <source>
        <dbReference type="ARBA" id="ARBA00023163"/>
    </source>
</evidence>
<dbReference type="GO" id="GO:0045892">
    <property type="term" value="P:negative regulation of DNA-templated transcription"/>
    <property type="evidence" value="ECO:0007669"/>
    <property type="project" value="TreeGrafter"/>
</dbReference>
<dbReference type="GO" id="GO:0003700">
    <property type="term" value="F:DNA-binding transcription factor activity"/>
    <property type="evidence" value="ECO:0007669"/>
    <property type="project" value="InterPro"/>
</dbReference>
<comment type="caution">
    <text evidence="5">The sequence shown here is derived from an EMBL/GenBank/DDBJ whole genome shotgun (WGS) entry which is preliminary data.</text>
</comment>
<dbReference type="OrthoDB" id="8584262at2"/>